<dbReference type="RefSeq" id="WP_208919592.1">
    <property type="nucleotide sequence ID" value="NZ_LT840184.1"/>
</dbReference>
<sequence length="178" mass="19841">MKKTIAILLMLVMLLPSQAFAASVSTSYVEKLYFESYKDSVKEVRAAQKKMNKVVCPDVQKLTSKSKASVAKYKTVAKSKPSKDVLAKAKADKDQDKKLLSKAKKECSASKKNIKKESNKALKDIAVYKAGLVKVIKTHLEGKDSLSQEQFTKTVHDGLTHIDSSFRDILYSLRTHSQ</sequence>
<evidence type="ECO:0000256" key="1">
    <source>
        <dbReference type="SAM" id="Coils"/>
    </source>
</evidence>
<keyword evidence="2" id="KW-0732">Signal</keyword>
<protein>
    <recommendedName>
        <fullName evidence="5">Colicin import membrane protein</fullName>
    </recommendedName>
</protein>
<gene>
    <name evidence="3" type="ORF">SAMN05661091_2634</name>
</gene>
<evidence type="ECO:0000313" key="3">
    <source>
        <dbReference type="EMBL" id="SMF84496.1"/>
    </source>
</evidence>
<proteinExistence type="predicted"/>
<evidence type="ECO:0000256" key="2">
    <source>
        <dbReference type="SAM" id="SignalP"/>
    </source>
</evidence>
<dbReference type="Proteomes" id="UP000192940">
    <property type="component" value="Chromosome I"/>
</dbReference>
<dbReference type="AlphaFoldDB" id="A0A1X7HDN0"/>
<keyword evidence="4" id="KW-1185">Reference proteome</keyword>
<dbReference type="EMBL" id="LT840184">
    <property type="protein sequence ID" value="SMF84496.1"/>
    <property type="molecule type" value="Genomic_DNA"/>
</dbReference>
<feature type="signal peptide" evidence="2">
    <location>
        <begin position="1"/>
        <end position="21"/>
    </location>
</feature>
<accession>A0A1X7HDN0</accession>
<evidence type="ECO:0008006" key="5">
    <source>
        <dbReference type="Google" id="ProtNLM"/>
    </source>
</evidence>
<dbReference type="STRING" id="1313296.SAMN05661091_2634"/>
<evidence type="ECO:0000313" key="4">
    <source>
        <dbReference type="Proteomes" id="UP000192940"/>
    </source>
</evidence>
<feature type="coiled-coil region" evidence="1">
    <location>
        <begin position="86"/>
        <end position="120"/>
    </location>
</feature>
<organism evidence="3 4">
    <name type="scientific">Paenibacillus uliginis N3/975</name>
    <dbReference type="NCBI Taxonomy" id="1313296"/>
    <lineage>
        <taxon>Bacteria</taxon>
        <taxon>Bacillati</taxon>
        <taxon>Bacillota</taxon>
        <taxon>Bacilli</taxon>
        <taxon>Bacillales</taxon>
        <taxon>Paenibacillaceae</taxon>
        <taxon>Paenibacillus</taxon>
    </lineage>
</organism>
<name>A0A1X7HDN0_9BACL</name>
<reference evidence="4" key="1">
    <citation type="submission" date="2017-04" db="EMBL/GenBank/DDBJ databases">
        <authorList>
            <person name="Varghese N."/>
            <person name="Submissions S."/>
        </authorList>
    </citation>
    <scope>NUCLEOTIDE SEQUENCE [LARGE SCALE GENOMIC DNA]</scope>
    <source>
        <strain evidence="4">N3/975</strain>
    </source>
</reference>
<keyword evidence="1" id="KW-0175">Coiled coil</keyword>
<feature type="chain" id="PRO_5012575448" description="Colicin import membrane protein" evidence="2">
    <location>
        <begin position="22"/>
        <end position="178"/>
    </location>
</feature>